<comment type="caution">
    <text evidence="1">The sequence shown here is derived from an EMBL/GenBank/DDBJ whole genome shotgun (WGS) entry which is preliminary data.</text>
</comment>
<dbReference type="EMBL" id="VSRR010131635">
    <property type="protein sequence ID" value="MPD02485.1"/>
    <property type="molecule type" value="Genomic_DNA"/>
</dbReference>
<keyword evidence="2" id="KW-1185">Reference proteome</keyword>
<evidence type="ECO:0000313" key="1">
    <source>
        <dbReference type="EMBL" id="MPD02485.1"/>
    </source>
</evidence>
<gene>
    <name evidence="1" type="ORF">E2C01_098072</name>
</gene>
<proteinExistence type="predicted"/>
<dbReference type="AlphaFoldDB" id="A0A5B7KD27"/>
<reference evidence="1 2" key="1">
    <citation type="submission" date="2019-05" db="EMBL/GenBank/DDBJ databases">
        <title>Another draft genome of Portunus trituberculatus and its Hox gene families provides insights of decapod evolution.</title>
        <authorList>
            <person name="Jeong J.-H."/>
            <person name="Song I."/>
            <person name="Kim S."/>
            <person name="Choi T."/>
            <person name="Kim D."/>
            <person name="Ryu S."/>
            <person name="Kim W."/>
        </authorList>
    </citation>
    <scope>NUCLEOTIDE SEQUENCE [LARGE SCALE GENOMIC DNA]</scope>
    <source>
        <tissue evidence="1">Muscle</tissue>
    </source>
</reference>
<evidence type="ECO:0000313" key="2">
    <source>
        <dbReference type="Proteomes" id="UP000324222"/>
    </source>
</evidence>
<accession>A0A5B7KD27</accession>
<name>A0A5B7KD27_PORTR</name>
<protein>
    <submittedName>
        <fullName evidence="1">Uncharacterized protein</fullName>
    </submittedName>
</protein>
<organism evidence="1 2">
    <name type="scientific">Portunus trituberculatus</name>
    <name type="common">Swimming crab</name>
    <name type="synonym">Neptunus trituberculatus</name>
    <dbReference type="NCBI Taxonomy" id="210409"/>
    <lineage>
        <taxon>Eukaryota</taxon>
        <taxon>Metazoa</taxon>
        <taxon>Ecdysozoa</taxon>
        <taxon>Arthropoda</taxon>
        <taxon>Crustacea</taxon>
        <taxon>Multicrustacea</taxon>
        <taxon>Malacostraca</taxon>
        <taxon>Eumalacostraca</taxon>
        <taxon>Eucarida</taxon>
        <taxon>Decapoda</taxon>
        <taxon>Pleocyemata</taxon>
        <taxon>Brachyura</taxon>
        <taxon>Eubrachyura</taxon>
        <taxon>Portunoidea</taxon>
        <taxon>Portunidae</taxon>
        <taxon>Portuninae</taxon>
        <taxon>Portunus</taxon>
    </lineage>
</organism>
<dbReference type="Proteomes" id="UP000324222">
    <property type="component" value="Unassembled WGS sequence"/>
</dbReference>
<sequence>MTVTAENSCHGSLHCLLRPLFVHENKRHNHNLCRHRRQLQPCVLRSADVCLSKNRETGTSVEDSDPGEQSQKE</sequence>